<evidence type="ECO:0000313" key="2">
    <source>
        <dbReference type="Proteomes" id="UP000001203"/>
    </source>
</evidence>
<dbReference type="HOGENOM" id="CLU_1560404_0_0_3"/>
<dbReference type="KEGG" id="cyt:cce_0272"/>
<name>B1X0C2_CROS5</name>
<proteinExistence type="predicted"/>
<evidence type="ECO:0000313" key="1">
    <source>
        <dbReference type="EMBL" id="ACB49623.1"/>
    </source>
</evidence>
<reference evidence="1 2" key="1">
    <citation type="journal article" date="2008" name="Proc. Natl. Acad. Sci. U.S.A.">
        <title>The genome of Cyanothece 51142, a unicellular diazotrophic cyanobacterium important in the marine nitrogen cycle.</title>
        <authorList>
            <person name="Welsh E.A."/>
            <person name="Liberton M."/>
            <person name="Stoeckel J."/>
            <person name="Loh T."/>
            <person name="Elvitigala T."/>
            <person name="Wang C."/>
            <person name="Wollam A."/>
            <person name="Fulton R.S."/>
            <person name="Clifton S.W."/>
            <person name="Jacobs J.M."/>
            <person name="Aurora R."/>
            <person name="Ghosh B.K."/>
            <person name="Sherman L.A."/>
            <person name="Smith R.D."/>
            <person name="Wilson R.K."/>
            <person name="Pakrasi H.B."/>
        </authorList>
    </citation>
    <scope>NUCLEOTIDE SEQUENCE [LARGE SCALE GENOMIC DNA]</scope>
    <source>
        <strain evidence="2">ATCC 51142 / BH68</strain>
    </source>
</reference>
<organism evidence="1 2">
    <name type="scientific">Crocosphaera subtropica (strain ATCC 51142 / BH68)</name>
    <name type="common">Cyanothece sp. (strain ATCC 51142)</name>
    <dbReference type="NCBI Taxonomy" id="43989"/>
    <lineage>
        <taxon>Bacteria</taxon>
        <taxon>Bacillati</taxon>
        <taxon>Cyanobacteriota</taxon>
        <taxon>Cyanophyceae</taxon>
        <taxon>Oscillatoriophycideae</taxon>
        <taxon>Chroococcales</taxon>
        <taxon>Aphanothecaceae</taxon>
        <taxon>Crocosphaera</taxon>
        <taxon>Crocosphaera subtropica</taxon>
    </lineage>
</organism>
<protein>
    <submittedName>
        <fullName evidence="1">Uncharacterized protein</fullName>
    </submittedName>
</protein>
<dbReference type="RefSeq" id="WP_009546766.1">
    <property type="nucleotide sequence ID" value="NC_010546.1"/>
</dbReference>
<dbReference type="Proteomes" id="UP000001203">
    <property type="component" value="Chromosome circular"/>
</dbReference>
<dbReference type="EMBL" id="CP000806">
    <property type="protein sequence ID" value="ACB49623.1"/>
    <property type="molecule type" value="Genomic_DNA"/>
</dbReference>
<keyword evidence="2" id="KW-1185">Reference proteome</keyword>
<dbReference type="AlphaFoldDB" id="B1X0C2"/>
<sequence length="171" mass="18797">MPLIESRIYPYSPSLADKLAMRITELVVEQLKESFAEQLGFLGTKNEAIAKEVIGRFAPGWVWVYSEEFKAIVAGKQPKNSEIFGRFDIFLLENALAEKHQDALVNTVAKAARQVLGETQDKPLNLAVANITGNVRMSVPGNPDSLLTAEGVHTFLTDAINQELKSLALAQ</sequence>
<accession>B1X0C2</accession>
<dbReference type="STRING" id="43989.cce_0272"/>
<gene>
    <name evidence="1" type="ordered locus">cce_0272</name>
</gene>